<comment type="caution">
    <text evidence="2">The sequence shown here is derived from an EMBL/GenBank/DDBJ whole genome shotgun (WGS) entry which is preliminary data.</text>
</comment>
<keyword evidence="3" id="KW-1185">Reference proteome</keyword>
<feature type="compositionally biased region" description="Basic and acidic residues" evidence="1">
    <location>
        <begin position="58"/>
        <end position="69"/>
    </location>
</feature>
<evidence type="ECO:0000313" key="2">
    <source>
        <dbReference type="EMBL" id="KAK5862083.1"/>
    </source>
</evidence>
<feature type="region of interest" description="Disordered" evidence="1">
    <location>
        <begin position="58"/>
        <end position="80"/>
    </location>
</feature>
<protein>
    <submittedName>
        <fullName evidence="2">Uncharacterized protein</fullName>
    </submittedName>
</protein>
<evidence type="ECO:0000313" key="3">
    <source>
        <dbReference type="Proteomes" id="UP001346869"/>
    </source>
</evidence>
<reference evidence="2 3" key="2">
    <citation type="journal article" date="2023" name="Mol. Biol. Evol.">
        <title>Genomics of Secondarily Temperate Adaptation in the Only Non-Antarctic Icefish.</title>
        <authorList>
            <person name="Rivera-Colon A.G."/>
            <person name="Rayamajhi N."/>
            <person name="Minhas B.F."/>
            <person name="Madrigal G."/>
            <person name="Bilyk K.T."/>
            <person name="Yoon V."/>
            <person name="Hune M."/>
            <person name="Gregory S."/>
            <person name="Cheng C.H.C."/>
            <person name="Catchen J.M."/>
        </authorList>
    </citation>
    <scope>NUCLEOTIDE SEQUENCE [LARGE SCALE GENOMIC DNA]</scope>
    <source>
        <strain evidence="2">JMC-PN-2008</strain>
    </source>
</reference>
<accession>A0AAN7XF37</accession>
<dbReference type="Proteomes" id="UP001346869">
    <property type="component" value="Unassembled WGS sequence"/>
</dbReference>
<evidence type="ECO:0000256" key="1">
    <source>
        <dbReference type="SAM" id="MobiDB-lite"/>
    </source>
</evidence>
<dbReference type="EMBL" id="JAUZQC010000012">
    <property type="protein sequence ID" value="KAK5862083.1"/>
    <property type="molecule type" value="Genomic_DNA"/>
</dbReference>
<dbReference type="AlphaFoldDB" id="A0AAN7XF37"/>
<proteinExistence type="predicted"/>
<organism evidence="2 3">
    <name type="scientific">Eleginops maclovinus</name>
    <name type="common">Patagonian blennie</name>
    <name type="synonym">Eleginus maclovinus</name>
    <dbReference type="NCBI Taxonomy" id="56733"/>
    <lineage>
        <taxon>Eukaryota</taxon>
        <taxon>Metazoa</taxon>
        <taxon>Chordata</taxon>
        <taxon>Craniata</taxon>
        <taxon>Vertebrata</taxon>
        <taxon>Euteleostomi</taxon>
        <taxon>Actinopterygii</taxon>
        <taxon>Neopterygii</taxon>
        <taxon>Teleostei</taxon>
        <taxon>Neoteleostei</taxon>
        <taxon>Acanthomorphata</taxon>
        <taxon>Eupercaria</taxon>
        <taxon>Perciformes</taxon>
        <taxon>Notothenioidei</taxon>
        <taxon>Eleginopidae</taxon>
        <taxon>Eleginops</taxon>
    </lineage>
</organism>
<reference evidence="2 3" key="1">
    <citation type="journal article" date="2023" name="Genes (Basel)">
        <title>Chromosome-Level Genome Assembly and Circadian Gene Repertoire of the Patagonia Blennie Eleginops maclovinus-The Closest Ancestral Proxy of Antarctic Cryonotothenioids.</title>
        <authorList>
            <person name="Cheng C.C."/>
            <person name="Rivera-Colon A.G."/>
            <person name="Minhas B.F."/>
            <person name="Wilson L."/>
            <person name="Rayamajhi N."/>
            <person name="Vargas-Chacoff L."/>
            <person name="Catchen J.M."/>
        </authorList>
    </citation>
    <scope>NUCLEOTIDE SEQUENCE [LARGE SCALE GENOMIC DNA]</scope>
    <source>
        <strain evidence="2">JMC-PN-2008</strain>
    </source>
</reference>
<sequence length="119" mass="13351">MEPTGLRDVFKCINISIAAMEDIGFHPKAISDVPVTRVTETFGLHHIPADRLHITDARRKSDAYKDGSSRKRSHSVMKAEPQMIPQFPLQIVVADTTKKGNTSMDKSKARQAKAQYQIF</sequence>
<gene>
    <name evidence="2" type="ORF">PBY51_017513</name>
</gene>
<name>A0AAN7XF37_ELEMC</name>